<dbReference type="PANTHER" id="PTHR43498:SF1">
    <property type="entry name" value="COB--COM HETERODISULFIDE REDUCTASE IRON-SULFUR SUBUNIT A"/>
    <property type="match status" value="1"/>
</dbReference>
<keyword evidence="4" id="KW-0408">Iron</keyword>
<proteinExistence type="predicted"/>
<evidence type="ECO:0000256" key="1">
    <source>
        <dbReference type="ARBA" id="ARBA00022485"/>
    </source>
</evidence>
<dbReference type="SUPFAM" id="SSF51905">
    <property type="entry name" value="FAD/NAD(P)-binding domain"/>
    <property type="match status" value="1"/>
</dbReference>
<evidence type="ECO:0000313" key="8">
    <source>
        <dbReference type="Proteomes" id="UP001642464"/>
    </source>
</evidence>
<evidence type="ECO:0000256" key="6">
    <source>
        <dbReference type="SAM" id="MobiDB-lite"/>
    </source>
</evidence>
<evidence type="ECO:0000256" key="5">
    <source>
        <dbReference type="ARBA" id="ARBA00023014"/>
    </source>
</evidence>
<feature type="compositionally biased region" description="Polar residues" evidence="6">
    <location>
        <begin position="35"/>
        <end position="50"/>
    </location>
</feature>
<dbReference type="Pfam" id="PF12831">
    <property type="entry name" value="FAD_oxidored"/>
    <property type="match status" value="1"/>
</dbReference>
<dbReference type="InterPro" id="IPR036188">
    <property type="entry name" value="FAD/NAD-bd_sf"/>
</dbReference>
<dbReference type="PANTHER" id="PTHR43498">
    <property type="entry name" value="FERREDOXIN:COB-COM HETERODISULFIDE REDUCTASE SUBUNIT A"/>
    <property type="match status" value="1"/>
</dbReference>
<comment type="caution">
    <text evidence="7">The sequence shown here is derived from an EMBL/GenBank/DDBJ whole genome shotgun (WGS) entry which is preliminary data.</text>
</comment>
<keyword evidence="5" id="KW-0411">Iron-sulfur</keyword>
<keyword evidence="8" id="KW-1185">Reference proteome</keyword>
<accession>A0ABP0PF83</accession>
<evidence type="ECO:0000256" key="3">
    <source>
        <dbReference type="ARBA" id="ARBA00023002"/>
    </source>
</evidence>
<organism evidence="7 8">
    <name type="scientific">Durusdinium trenchii</name>
    <dbReference type="NCBI Taxonomy" id="1381693"/>
    <lineage>
        <taxon>Eukaryota</taxon>
        <taxon>Sar</taxon>
        <taxon>Alveolata</taxon>
        <taxon>Dinophyceae</taxon>
        <taxon>Suessiales</taxon>
        <taxon>Symbiodiniaceae</taxon>
        <taxon>Durusdinium</taxon>
    </lineage>
</organism>
<reference evidence="7 8" key="1">
    <citation type="submission" date="2024-02" db="EMBL/GenBank/DDBJ databases">
        <authorList>
            <person name="Chen Y."/>
            <person name="Shah S."/>
            <person name="Dougan E. K."/>
            <person name="Thang M."/>
            <person name="Chan C."/>
        </authorList>
    </citation>
    <scope>NUCLEOTIDE SEQUENCE [LARGE SCALE GENOMIC DNA]</scope>
</reference>
<feature type="region of interest" description="Disordered" evidence="6">
    <location>
        <begin position="1"/>
        <end position="20"/>
    </location>
</feature>
<keyword evidence="3" id="KW-0560">Oxidoreductase</keyword>
<protein>
    <submittedName>
        <fullName evidence="7">Uncharacterized protein</fullName>
    </submittedName>
</protein>
<dbReference type="EMBL" id="CAXAMM010035036">
    <property type="protein sequence ID" value="CAK9073727.1"/>
    <property type="molecule type" value="Genomic_DNA"/>
</dbReference>
<dbReference type="Gene3D" id="3.50.50.60">
    <property type="entry name" value="FAD/NAD(P)-binding domain"/>
    <property type="match status" value="1"/>
</dbReference>
<dbReference type="Proteomes" id="UP001642464">
    <property type="component" value="Unassembled WGS sequence"/>
</dbReference>
<gene>
    <name evidence="7" type="ORF">SCF082_LOCUS36040</name>
</gene>
<keyword evidence="2" id="KW-0479">Metal-binding</keyword>
<keyword evidence="1" id="KW-0004">4Fe-4S</keyword>
<name>A0ABP0PF83_9DINO</name>
<feature type="region of interest" description="Disordered" evidence="6">
    <location>
        <begin position="29"/>
        <end position="52"/>
    </location>
</feature>
<evidence type="ECO:0000313" key="7">
    <source>
        <dbReference type="EMBL" id="CAK9073727.1"/>
    </source>
</evidence>
<dbReference type="InterPro" id="IPR039650">
    <property type="entry name" value="HdrA-like"/>
</dbReference>
<evidence type="ECO:0000256" key="2">
    <source>
        <dbReference type="ARBA" id="ARBA00022723"/>
    </source>
</evidence>
<evidence type="ECO:0000256" key="4">
    <source>
        <dbReference type="ARBA" id="ARBA00023004"/>
    </source>
</evidence>
<sequence length="393" mass="43543">MSFRESDKNEIHDASDSKEEFVKRANRMVSRWSGERQTGTPDRSKLQSYVRSREDEAARGRVKVLGRHIVEPQRQVPILDRCEVLVVGAGPAGLSAALGARRAGADVMLLERYGCFGGTITTVGMETLGWYRYEGTEDCEGIGREMERVAERMGGTTKWPYNDSDCLDAEKFKLVADNLIKETGVRPILHIWVVEVLINEDNQIYGVITESKSGRQAILADRVIDCTGDADVAHLAGCKYSILDVSQSLGVTTVFNAVNVDVSKFKDYTDRNPATYKDWSRTWSQTTSGKEEHLKSPYLDREFEKAAAAGVIPQDKIGSFGGSWSALSEAGEATNLNLVHKTGVDATCVRSLTDAEMEGRQNVMHALEALRHTVPGFETLGNFLHCLRLFDLL</sequence>